<dbReference type="RefSeq" id="WP_204695984.1">
    <property type="nucleotide sequence ID" value="NZ_JAFBEC010000002.1"/>
</dbReference>
<dbReference type="NCBIfam" id="NF006052">
    <property type="entry name" value="PRK08199.1"/>
    <property type="match status" value="1"/>
</dbReference>
<dbReference type="PANTHER" id="PTHR18968">
    <property type="entry name" value="THIAMINE PYROPHOSPHATE ENZYMES"/>
    <property type="match status" value="1"/>
</dbReference>
<dbReference type="InterPro" id="IPR011766">
    <property type="entry name" value="TPP_enzyme_TPP-bd"/>
</dbReference>
<organism evidence="7 8">
    <name type="scientific">Geomicrobium sediminis</name>
    <dbReference type="NCBI Taxonomy" id="1347788"/>
    <lineage>
        <taxon>Bacteria</taxon>
        <taxon>Bacillati</taxon>
        <taxon>Bacillota</taxon>
        <taxon>Bacilli</taxon>
        <taxon>Bacillales</taxon>
        <taxon>Geomicrobium</taxon>
    </lineage>
</organism>
<dbReference type="InterPro" id="IPR029061">
    <property type="entry name" value="THDP-binding"/>
</dbReference>
<evidence type="ECO:0000313" key="8">
    <source>
        <dbReference type="Proteomes" id="UP000741863"/>
    </source>
</evidence>
<dbReference type="GO" id="GO:0003984">
    <property type="term" value="F:acetolactate synthase activity"/>
    <property type="evidence" value="ECO:0007669"/>
    <property type="project" value="UniProtKB-EC"/>
</dbReference>
<dbReference type="CDD" id="cd00568">
    <property type="entry name" value="TPP_enzymes"/>
    <property type="match status" value="1"/>
</dbReference>
<dbReference type="Gene3D" id="3.40.50.1220">
    <property type="entry name" value="TPP-binding domain"/>
    <property type="match status" value="1"/>
</dbReference>
<evidence type="ECO:0000256" key="3">
    <source>
        <dbReference type="RuleBase" id="RU362132"/>
    </source>
</evidence>
<dbReference type="InterPro" id="IPR029035">
    <property type="entry name" value="DHS-like_NAD/FAD-binding_dom"/>
</dbReference>
<comment type="caution">
    <text evidence="7">The sequence shown here is derived from an EMBL/GenBank/DDBJ whole genome shotgun (WGS) entry which is preliminary data.</text>
</comment>
<keyword evidence="2 3" id="KW-0786">Thiamine pyrophosphate</keyword>
<keyword evidence="8" id="KW-1185">Reference proteome</keyword>
<reference evidence="7 8" key="1">
    <citation type="submission" date="2021-01" db="EMBL/GenBank/DDBJ databases">
        <title>Genomic Encyclopedia of Type Strains, Phase IV (KMG-IV): sequencing the most valuable type-strain genomes for metagenomic binning, comparative biology and taxonomic classification.</title>
        <authorList>
            <person name="Goeker M."/>
        </authorList>
    </citation>
    <scope>NUCLEOTIDE SEQUENCE [LARGE SCALE GENOMIC DNA]</scope>
    <source>
        <strain evidence="7 8">DSM 25540</strain>
    </source>
</reference>
<accession>A0ABS2P9I6</accession>
<dbReference type="InterPro" id="IPR045229">
    <property type="entry name" value="TPP_enz"/>
</dbReference>
<evidence type="ECO:0000256" key="1">
    <source>
        <dbReference type="ARBA" id="ARBA00007812"/>
    </source>
</evidence>
<dbReference type="Pfam" id="PF02775">
    <property type="entry name" value="TPP_enzyme_C"/>
    <property type="match status" value="1"/>
</dbReference>
<dbReference type="Proteomes" id="UP000741863">
    <property type="component" value="Unassembled WGS sequence"/>
</dbReference>
<dbReference type="Pfam" id="PF02776">
    <property type="entry name" value="TPP_enzyme_N"/>
    <property type="match status" value="1"/>
</dbReference>
<dbReference type="PROSITE" id="PS00187">
    <property type="entry name" value="TPP_ENZYMES"/>
    <property type="match status" value="1"/>
</dbReference>
<comment type="similarity">
    <text evidence="1 3">Belongs to the TPP enzyme family.</text>
</comment>
<dbReference type="Pfam" id="PF00205">
    <property type="entry name" value="TPP_enzyme_M"/>
    <property type="match status" value="1"/>
</dbReference>
<dbReference type="SUPFAM" id="SSF52518">
    <property type="entry name" value="Thiamin diphosphate-binding fold (THDP-binding)"/>
    <property type="match status" value="2"/>
</dbReference>
<dbReference type="InterPro" id="IPR012000">
    <property type="entry name" value="Thiamin_PyroP_enz_cen_dom"/>
</dbReference>
<feature type="domain" description="Thiamine pyrophosphate enzyme N-terminal TPP-binding" evidence="6">
    <location>
        <begin position="7"/>
        <end position="120"/>
    </location>
</feature>
<evidence type="ECO:0000313" key="7">
    <source>
        <dbReference type="EMBL" id="MBM7631977.1"/>
    </source>
</evidence>
<evidence type="ECO:0000259" key="4">
    <source>
        <dbReference type="Pfam" id="PF00205"/>
    </source>
</evidence>
<dbReference type="Gene3D" id="3.40.50.970">
    <property type="match status" value="2"/>
</dbReference>
<dbReference type="PANTHER" id="PTHR18968:SF120">
    <property type="entry name" value="ACETOLACTATE SYNTHASE LARGE SUBUNIT"/>
    <property type="match status" value="1"/>
</dbReference>
<dbReference type="SUPFAM" id="SSF52467">
    <property type="entry name" value="DHS-like NAD/FAD-binding domain"/>
    <property type="match status" value="1"/>
</dbReference>
<keyword evidence="7" id="KW-0808">Transferase</keyword>
<feature type="domain" description="Thiamine pyrophosphate enzyme central" evidence="4">
    <location>
        <begin position="194"/>
        <end position="327"/>
    </location>
</feature>
<evidence type="ECO:0000259" key="5">
    <source>
        <dbReference type="Pfam" id="PF02775"/>
    </source>
</evidence>
<sequence length="549" mass="60323">MRYKKTMTAGEAVFEVLKIEQVSRVFTVPGESFLAVLDALEGQDEIEVIVNRHEGGAGFMAEGYASLTGQVGVAMATRGVGAANISIAVHTAFQDSTPMVVFLGQVNRSFKGREGFQEVDFGKNFNEVAKWTTEIDEASRVPELVQKAFRVAQTGRPGPVIVSLPEDMLFDEREMVFGPPTMIAAPAPATIEVEDFARRFTKAERPIVIAGGGIHSDDAQIALREFIEKFKLPLVSGFRRQGIIDNEHEAYIGHMGLAAAPKLVEHFKESDLVIAIGTRLSEATSQDYTLIGWDQQLVHIDIDADTLGKVYPPDLGIVADSVNALKAFTALDIDRDWSSWQHSCRESHQKLMDKEKDPSIYSHVMQTLNETLPEDTIVTCDAGNFATWMHNQLVIRDRFSFVGPTNGAMGYGIPAAVGAKTASPHRPVVAFCGDGGAMMTIQEIETAVRHDYPIIVLLFNNQSYGTIRMHQEMHYPDKVVATKLGEVDFAKMAESMGALGITVTKKEEFTSAFEKAIHANQTVLLDIQCSEEPYVSNGKTYEDVKGIKA</sequence>
<name>A0ABS2P9I6_9BACL</name>
<proteinExistence type="inferred from homology"/>
<dbReference type="InterPro" id="IPR000399">
    <property type="entry name" value="TPP-bd_CS"/>
</dbReference>
<evidence type="ECO:0000256" key="2">
    <source>
        <dbReference type="ARBA" id="ARBA00023052"/>
    </source>
</evidence>
<dbReference type="EC" id="2.2.1.6" evidence="7"/>
<protein>
    <submittedName>
        <fullName evidence="7">Acetolactate synthase-1/2/3 large subunit</fullName>
        <ecNumber evidence="7">2.2.1.6</ecNumber>
    </submittedName>
</protein>
<feature type="domain" description="Thiamine pyrophosphate enzyme TPP-binding" evidence="5">
    <location>
        <begin position="381"/>
        <end position="527"/>
    </location>
</feature>
<dbReference type="EMBL" id="JAFBEC010000002">
    <property type="protein sequence ID" value="MBM7631977.1"/>
    <property type="molecule type" value="Genomic_DNA"/>
</dbReference>
<dbReference type="CDD" id="cd07035">
    <property type="entry name" value="TPP_PYR_POX_like"/>
    <property type="match status" value="1"/>
</dbReference>
<gene>
    <name evidence="7" type="ORF">JOD17_001069</name>
</gene>
<dbReference type="InterPro" id="IPR012001">
    <property type="entry name" value="Thiamin_PyroP_enz_TPP-bd_dom"/>
</dbReference>
<evidence type="ECO:0000259" key="6">
    <source>
        <dbReference type="Pfam" id="PF02776"/>
    </source>
</evidence>